<comment type="caution">
    <text evidence="10">The sequence shown here is derived from an EMBL/GenBank/DDBJ whole genome shotgun (WGS) entry which is preliminary data.</text>
</comment>
<dbReference type="PANTHER" id="PTHR30294">
    <property type="entry name" value="MEMBRANE COMPONENT OF ABC TRANSPORTER YHHJ-RELATED"/>
    <property type="match status" value="1"/>
</dbReference>
<comment type="subcellular location">
    <subcellularLocation>
        <location evidence="1">Cell membrane</location>
        <topology evidence="1">Multi-pass membrane protein</topology>
    </subcellularLocation>
</comment>
<evidence type="ECO:0000256" key="3">
    <source>
        <dbReference type="ARBA" id="ARBA00022448"/>
    </source>
</evidence>
<evidence type="ECO:0000256" key="7">
    <source>
        <dbReference type="ARBA" id="ARBA00023136"/>
    </source>
</evidence>
<evidence type="ECO:0000313" key="10">
    <source>
        <dbReference type="EMBL" id="CAD7050079.1"/>
    </source>
</evidence>
<keyword evidence="5 8" id="KW-0812">Transmembrane</keyword>
<keyword evidence="3" id="KW-0813">Transport</keyword>
<evidence type="ECO:0000256" key="5">
    <source>
        <dbReference type="ARBA" id="ARBA00022692"/>
    </source>
</evidence>
<dbReference type="Proteomes" id="UP000601041">
    <property type="component" value="Unassembled WGS sequence"/>
</dbReference>
<dbReference type="EMBL" id="CABFWE030000011">
    <property type="protein sequence ID" value="CAD7050079.1"/>
    <property type="molecule type" value="Genomic_DNA"/>
</dbReference>
<name>A0ABN7JVI9_9HYPH</name>
<evidence type="ECO:0000259" key="9">
    <source>
        <dbReference type="PROSITE" id="PS51012"/>
    </source>
</evidence>
<organism evidence="10 11">
    <name type="scientific">Pseudorhizobium halotolerans</name>
    <dbReference type="NCBI Taxonomy" id="1233081"/>
    <lineage>
        <taxon>Bacteria</taxon>
        <taxon>Pseudomonadati</taxon>
        <taxon>Pseudomonadota</taxon>
        <taxon>Alphaproteobacteria</taxon>
        <taxon>Hyphomicrobiales</taxon>
        <taxon>Rhizobiaceae</taxon>
        <taxon>Rhizobium/Agrobacterium group</taxon>
        <taxon>Pseudorhizobium</taxon>
    </lineage>
</organism>
<feature type="transmembrane region" description="Helical" evidence="8">
    <location>
        <begin position="207"/>
        <end position="229"/>
    </location>
</feature>
<gene>
    <name evidence="10" type="ORF">RHAB21_04118</name>
</gene>
<protein>
    <submittedName>
        <fullName evidence="10">ABC transporter permease</fullName>
    </submittedName>
</protein>
<dbReference type="PANTHER" id="PTHR30294:SF38">
    <property type="entry name" value="TRANSPORT PERMEASE PROTEIN"/>
    <property type="match status" value="1"/>
</dbReference>
<dbReference type="PROSITE" id="PS51012">
    <property type="entry name" value="ABC_TM2"/>
    <property type="match status" value="1"/>
</dbReference>
<sequence length="401" mass="42757">MIASILRVMALSLIRDRGALVLAFILPPVIFVIFAAIFAATATDKLPLKVAFGKAANHEAWHRFEKVLRDDPSLHLTSAASREVEVRRQVERGTADVGLFLRDDPDITEAAPVLIVVEPSKPLAGAVLAGQVQRLVARDLPDLALSRTISTIEPLLGGLTPEQGERLTKGIAELAAKTTSTASHEGPGLVETVTVGAPQGANTAVKYYTGAVAILFLLFSAMQSAAILIDERNSGILDRIAVMPAGPEVLVYGKFLFLVAQGVIQAGLIFAAAAVFYDVNVITKVGLWLLITIAAAMAASGLALAVAATCTTKQQAQTISTFIVLICSAVGGSMVPRFMMPLWLQDLGWLTPNSWVIEAYQDALWRGQALPEIMPELLSLFALAAIGTIYAVAISKRRLRL</sequence>
<feature type="transmembrane region" description="Helical" evidence="8">
    <location>
        <begin position="377"/>
        <end position="395"/>
    </location>
</feature>
<evidence type="ECO:0000313" key="11">
    <source>
        <dbReference type="Proteomes" id="UP000601041"/>
    </source>
</evidence>
<feature type="transmembrane region" description="Helical" evidence="8">
    <location>
        <begin position="249"/>
        <end position="275"/>
    </location>
</feature>
<reference evidence="10 11" key="1">
    <citation type="submission" date="2020-11" db="EMBL/GenBank/DDBJ databases">
        <authorList>
            <person name="Lassalle F."/>
        </authorList>
    </citation>
    <scope>NUCLEOTIDE SEQUENCE [LARGE SCALE GENOMIC DNA]</scope>
    <source>
        <strain evidence="10 11">AB21</strain>
    </source>
</reference>
<dbReference type="RefSeq" id="WP_142589147.1">
    <property type="nucleotide sequence ID" value="NZ_CABFWE030000011.1"/>
</dbReference>
<proteinExistence type="inferred from homology"/>
<keyword evidence="4" id="KW-1003">Cell membrane</keyword>
<dbReference type="InterPro" id="IPR013525">
    <property type="entry name" value="ABC2_TM"/>
</dbReference>
<evidence type="ECO:0000256" key="8">
    <source>
        <dbReference type="SAM" id="Phobius"/>
    </source>
</evidence>
<feature type="transmembrane region" description="Helical" evidence="8">
    <location>
        <begin position="20"/>
        <end position="40"/>
    </location>
</feature>
<feature type="domain" description="ABC transmembrane type-2" evidence="9">
    <location>
        <begin position="171"/>
        <end position="398"/>
    </location>
</feature>
<dbReference type="Pfam" id="PF12698">
    <property type="entry name" value="ABC2_membrane_3"/>
    <property type="match status" value="1"/>
</dbReference>
<dbReference type="InterPro" id="IPR051449">
    <property type="entry name" value="ABC-2_transporter_component"/>
</dbReference>
<dbReference type="InterPro" id="IPR047817">
    <property type="entry name" value="ABC2_TM_bact-type"/>
</dbReference>
<evidence type="ECO:0000256" key="2">
    <source>
        <dbReference type="ARBA" id="ARBA00007783"/>
    </source>
</evidence>
<evidence type="ECO:0000256" key="6">
    <source>
        <dbReference type="ARBA" id="ARBA00022989"/>
    </source>
</evidence>
<keyword evidence="6 8" id="KW-1133">Transmembrane helix</keyword>
<feature type="transmembrane region" description="Helical" evidence="8">
    <location>
        <begin position="287"/>
        <end position="310"/>
    </location>
</feature>
<evidence type="ECO:0000256" key="1">
    <source>
        <dbReference type="ARBA" id="ARBA00004651"/>
    </source>
</evidence>
<keyword evidence="7 8" id="KW-0472">Membrane</keyword>
<comment type="similarity">
    <text evidence="2">Belongs to the ABC-2 integral membrane protein family.</text>
</comment>
<feature type="transmembrane region" description="Helical" evidence="8">
    <location>
        <begin position="322"/>
        <end position="344"/>
    </location>
</feature>
<accession>A0ABN7JVI9</accession>
<keyword evidence="11" id="KW-1185">Reference proteome</keyword>
<evidence type="ECO:0000256" key="4">
    <source>
        <dbReference type="ARBA" id="ARBA00022475"/>
    </source>
</evidence>